<reference evidence="6" key="1">
    <citation type="submission" date="2017-02" db="UniProtKB">
        <authorList>
            <consortium name="WormBaseParasite"/>
        </authorList>
    </citation>
    <scope>IDENTIFICATION</scope>
</reference>
<sequence length="154" mass="17559">MALSAENVSKRGIPEVKVLEDVEAYLKREGNITVDEGVKRIEKTYRTYKFVEQQILTEKARIASRIPDLKNSLQMIEILENNAVCLWLGANVMVEFTLEEARNLLQKSYDQANSATELLTKELGFVKDQITTTEVNMAHVYNYGVRIKKSESSN</sequence>
<dbReference type="GO" id="GO:0007021">
    <property type="term" value="P:tubulin complex assembly"/>
    <property type="evidence" value="ECO:0007669"/>
    <property type="project" value="TreeGrafter"/>
</dbReference>
<dbReference type="InterPro" id="IPR009053">
    <property type="entry name" value="Prefoldin"/>
</dbReference>
<dbReference type="EMBL" id="UYRR01035614">
    <property type="protein sequence ID" value="VDK65051.1"/>
    <property type="molecule type" value="Genomic_DNA"/>
</dbReference>
<accession>A0A0M3KDQ8</accession>
<evidence type="ECO:0000313" key="5">
    <source>
        <dbReference type="Proteomes" id="UP000267096"/>
    </source>
</evidence>
<organism evidence="6">
    <name type="scientific">Anisakis simplex</name>
    <name type="common">Herring worm</name>
    <dbReference type="NCBI Taxonomy" id="6269"/>
    <lineage>
        <taxon>Eukaryota</taxon>
        <taxon>Metazoa</taxon>
        <taxon>Ecdysozoa</taxon>
        <taxon>Nematoda</taxon>
        <taxon>Chromadorea</taxon>
        <taxon>Rhabditida</taxon>
        <taxon>Spirurina</taxon>
        <taxon>Ascaridomorpha</taxon>
        <taxon>Ascaridoidea</taxon>
        <taxon>Anisakidae</taxon>
        <taxon>Anisakis</taxon>
        <taxon>Anisakis simplex complex</taxon>
    </lineage>
</organism>
<dbReference type="AlphaFoldDB" id="A0A0M3KDQ8"/>
<proteinExistence type="inferred from homology"/>
<dbReference type="OrthoDB" id="6375174at2759"/>
<dbReference type="Proteomes" id="UP000267096">
    <property type="component" value="Unassembled WGS sequence"/>
</dbReference>
<reference evidence="4 5" key="2">
    <citation type="submission" date="2018-11" db="EMBL/GenBank/DDBJ databases">
        <authorList>
            <consortium name="Pathogen Informatics"/>
        </authorList>
    </citation>
    <scope>NUCLEOTIDE SEQUENCE [LARGE SCALE GENOMIC DNA]</scope>
</reference>
<dbReference type="InterPro" id="IPR004127">
    <property type="entry name" value="Prefoldin_subunit_alpha"/>
</dbReference>
<dbReference type="GO" id="GO:0015631">
    <property type="term" value="F:tubulin binding"/>
    <property type="evidence" value="ECO:0007669"/>
    <property type="project" value="TreeGrafter"/>
</dbReference>
<dbReference type="Gene3D" id="1.10.287.370">
    <property type="match status" value="1"/>
</dbReference>
<keyword evidence="3" id="KW-0143">Chaperone</keyword>
<dbReference type="GO" id="GO:0016272">
    <property type="term" value="C:prefoldin complex"/>
    <property type="evidence" value="ECO:0007669"/>
    <property type="project" value="InterPro"/>
</dbReference>
<evidence type="ECO:0000313" key="6">
    <source>
        <dbReference type="WBParaSite" id="ASIM_0001911101-mRNA-1"/>
    </source>
</evidence>
<dbReference type="GO" id="GO:0007017">
    <property type="term" value="P:microtubule-based process"/>
    <property type="evidence" value="ECO:0007669"/>
    <property type="project" value="TreeGrafter"/>
</dbReference>
<dbReference type="InterPro" id="IPR016655">
    <property type="entry name" value="PFD3"/>
</dbReference>
<dbReference type="Pfam" id="PF02996">
    <property type="entry name" value="Prefoldin"/>
    <property type="match status" value="1"/>
</dbReference>
<evidence type="ECO:0000256" key="1">
    <source>
        <dbReference type="ARBA" id="ARBA00010048"/>
    </source>
</evidence>
<dbReference type="GO" id="GO:0005737">
    <property type="term" value="C:cytoplasm"/>
    <property type="evidence" value="ECO:0007669"/>
    <property type="project" value="TreeGrafter"/>
</dbReference>
<dbReference type="PANTHER" id="PTHR12409">
    <property type="entry name" value="PREFOLDIN SUBUNIT 3"/>
    <property type="match status" value="1"/>
</dbReference>
<evidence type="ECO:0000313" key="4">
    <source>
        <dbReference type="EMBL" id="VDK65051.1"/>
    </source>
</evidence>
<dbReference type="WBParaSite" id="ASIM_0001911101-mRNA-1">
    <property type="protein sequence ID" value="ASIM_0001911101-mRNA-1"/>
    <property type="gene ID" value="ASIM_0001911101"/>
</dbReference>
<gene>
    <name evidence="4" type="ORF">ASIM_LOCUS18506</name>
</gene>
<dbReference type="SUPFAM" id="SSF46579">
    <property type="entry name" value="Prefoldin"/>
    <property type="match status" value="1"/>
</dbReference>
<evidence type="ECO:0000256" key="2">
    <source>
        <dbReference type="ARBA" id="ARBA00011695"/>
    </source>
</evidence>
<dbReference type="GO" id="GO:0006457">
    <property type="term" value="P:protein folding"/>
    <property type="evidence" value="ECO:0007669"/>
    <property type="project" value="InterPro"/>
</dbReference>
<dbReference type="CDD" id="cd23156">
    <property type="entry name" value="Prefoldin_3"/>
    <property type="match status" value="1"/>
</dbReference>
<dbReference type="PANTHER" id="PTHR12409:SF0">
    <property type="entry name" value="PREFOLDIN SUBUNIT 3"/>
    <property type="match status" value="1"/>
</dbReference>
<comment type="subunit">
    <text evidence="2">Heterohexamer of two PFD-alpha type and four PFD-beta type subunits.</text>
</comment>
<keyword evidence="5" id="KW-1185">Reference proteome</keyword>
<name>A0A0M3KDQ8_ANISI</name>
<protein>
    <submittedName>
        <fullName evidence="6">Probable prefoldin subunit 3 (inferred by orthology to a C. elegans protein)</fullName>
    </submittedName>
</protein>
<comment type="similarity">
    <text evidence="1">Belongs to the prefoldin subunit alpha family.</text>
</comment>
<evidence type="ECO:0000256" key="3">
    <source>
        <dbReference type="ARBA" id="ARBA00023186"/>
    </source>
</evidence>